<dbReference type="Gene3D" id="3.40.50.2300">
    <property type="match status" value="1"/>
</dbReference>
<reference evidence="2" key="1">
    <citation type="submission" date="2016-11" db="EMBL/GenBank/DDBJ databases">
        <authorList>
            <person name="Varghese N."/>
            <person name="Submissions S."/>
        </authorList>
    </citation>
    <scope>NUCLEOTIDE SEQUENCE [LARGE SCALE GENOMIC DNA]</scope>
    <source>
        <strain evidence="2">DSM 24786</strain>
    </source>
</reference>
<dbReference type="Proteomes" id="UP000183257">
    <property type="component" value="Unassembled WGS sequence"/>
</dbReference>
<name>A0A1K1Q5Z8_9FLAO</name>
<dbReference type="InterPro" id="IPR036388">
    <property type="entry name" value="WH-like_DNA-bd_sf"/>
</dbReference>
<dbReference type="InterPro" id="IPR011006">
    <property type="entry name" value="CheY-like_superfamily"/>
</dbReference>
<accession>A0A1K1Q5Z8</accession>
<keyword evidence="1" id="KW-0238">DNA-binding</keyword>
<proteinExistence type="predicted"/>
<dbReference type="AlphaFoldDB" id="A0A1K1Q5Z8"/>
<dbReference type="PANTHER" id="PTHR45566:SF2">
    <property type="entry name" value="NARL SUBFAMILY"/>
    <property type="match status" value="1"/>
</dbReference>
<dbReference type="GO" id="GO:0003677">
    <property type="term" value="F:DNA binding"/>
    <property type="evidence" value="ECO:0007669"/>
    <property type="project" value="UniProtKB-KW"/>
</dbReference>
<organism evidence="1 2">
    <name type="scientific">Cellulophaga fucicola</name>
    <dbReference type="NCBI Taxonomy" id="76595"/>
    <lineage>
        <taxon>Bacteria</taxon>
        <taxon>Pseudomonadati</taxon>
        <taxon>Bacteroidota</taxon>
        <taxon>Flavobacteriia</taxon>
        <taxon>Flavobacteriales</taxon>
        <taxon>Flavobacteriaceae</taxon>
        <taxon>Cellulophaga</taxon>
    </lineage>
</organism>
<evidence type="ECO:0000313" key="2">
    <source>
        <dbReference type="Proteomes" id="UP000183257"/>
    </source>
</evidence>
<sequence>MFTKVLIAEDFQDTNNGIVAAITKKLSIAEIKEELYCDKAYNRAVVACNNNSPFQLLVTDLQFKEGYADRKLTSGIELINAIKRVQPNIKVIVNSMEDNPTKIKALFEEQKINGFVCKGRENLNELMIAIQDVYDGNDYVSPQINMNANNTIIELDDYDFLILKELAEGLSKKEIVLKFKQNNISPSSESTIDKRISKLFDDFEAKNTTHLIAKLTRDGII</sequence>
<dbReference type="EMBL" id="FPIY01000003">
    <property type="protein sequence ID" value="SFW55344.1"/>
    <property type="molecule type" value="Genomic_DNA"/>
</dbReference>
<dbReference type="Gene3D" id="1.10.10.10">
    <property type="entry name" value="Winged helix-like DNA-binding domain superfamily/Winged helix DNA-binding domain"/>
    <property type="match status" value="1"/>
</dbReference>
<dbReference type="PANTHER" id="PTHR45566">
    <property type="entry name" value="HTH-TYPE TRANSCRIPTIONAL REGULATOR YHJB-RELATED"/>
    <property type="match status" value="1"/>
</dbReference>
<dbReference type="RefSeq" id="WP_072304015.1">
    <property type="nucleotide sequence ID" value="NZ_FPIY01000003.1"/>
</dbReference>
<dbReference type="OrthoDB" id="659223at2"/>
<dbReference type="STRING" id="76595.SAMN05660313_02380"/>
<keyword evidence="2" id="KW-1185">Reference proteome</keyword>
<gene>
    <name evidence="1" type="ORF">SAMN05660313_02380</name>
</gene>
<dbReference type="InterPro" id="IPR051015">
    <property type="entry name" value="EvgA-like"/>
</dbReference>
<evidence type="ECO:0000313" key="1">
    <source>
        <dbReference type="EMBL" id="SFW55344.1"/>
    </source>
</evidence>
<protein>
    <submittedName>
        <fullName evidence="1">DNA-binding response regulator, NarL/FixJ family, contains REC and HTH domains</fullName>
    </submittedName>
</protein>
<dbReference type="SUPFAM" id="SSF52172">
    <property type="entry name" value="CheY-like"/>
    <property type="match status" value="1"/>
</dbReference>